<keyword evidence="3" id="KW-1185">Reference proteome</keyword>
<gene>
    <name evidence="2" type="ORF">JFL75_17360</name>
</gene>
<feature type="transmembrane region" description="Helical" evidence="1">
    <location>
        <begin position="70"/>
        <end position="92"/>
    </location>
</feature>
<keyword evidence="1" id="KW-0472">Membrane</keyword>
<dbReference type="RefSeq" id="WP_215625981.1">
    <property type="nucleotide sequence ID" value="NZ_CP067089.2"/>
</dbReference>
<organism evidence="2 3">
    <name type="scientific">Breznakiella homolactica</name>
    <dbReference type="NCBI Taxonomy" id="2798577"/>
    <lineage>
        <taxon>Bacteria</taxon>
        <taxon>Pseudomonadati</taxon>
        <taxon>Spirochaetota</taxon>
        <taxon>Spirochaetia</taxon>
        <taxon>Spirochaetales</taxon>
        <taxon>Breznakiellaceae</taxon>
        <taxon>Breznakiella</taxon>
    </lineage>
</organism>
<dbReference type="KEGG" id="bhc:JFL75_17360"/>
<evidence type="ECO:0000313" key="3">
    <source>
        <dbReference type="Proteomes" id="UP000595917"/>
    </source>
</evidence>
<sequence>MGIFKDIKKAYSEGYQSASGTEKIISAEQLEATTIDEQFQTGAAAENQYRDQAADAQSEKENEISNSIRSIFFSLLGTFIFLLAGIFVFSLFSEKGNTGLMLLGIPIAIFPIIVEYFRSGSISAILTDSLHEKPEEYRDSQGRTVKRTSGTGFAGLLISVLVLLFGGIFLTIIKVIILLFRWIILAIQSKGRAFISPYNIPLLCIVALAGLLLVLNLTNPGMVSFEF</sequence>
<dbReference type="Proteomes" id="UP000595917">
    <property type="component" value="Chromosome"/>
</dbReference>
<name>A0A7T8BA66_9SPIR</name>
<feature type="transmembrane region" description="Helical" evidence="1">
    <location>
        <begin position="200"/>
        <end position="218"/>
    </location>
</feature>
<protein>
    <submittedName>
        <fullName evidence="2">Uncharacterized protein</fullName>
    </submittedName>
</protein>
<feature type="transmembrane region" description="Helical" evidence="1">
    <location>
        <begin position="98"/>
        <end position="117"/>
    </location>
</feature>
<keyword evidence="1" id="KW-0812">Transmembrane</keyword>
<proteinExistence type="predicted"/>
<dbReference type="EMBL" id="CP067089">
    <property type="protein sequence ID" value="QQO08675.1"/>
    <property type="molecule type" value="Genomic_DNA"/>
</dbReference>
<keyword evidence="1" id="KW-1133">Transmembrane helix</keyword>
<evidence type="ECO:0000256" key="1">
    <source>
        <dbReference type="SAM" id="Phobius"/>
    </source>
</evidence>
<dbReference type="AlphaFoldDB" id="A0A7T8BA66"/>
<feature type="transmembrane region" description="Helical" evidence="1">
    <location>
        <begin position="153"/>
        <end position="180"/>
    </location>
</feature>
<accession>A0A7T8BA66</accession>
<evidence type="ECO:0000313" key="2">
    <source>
        <dbReference type="EMBL" id="QQO08675.1"/>
    </source>
</evidence>
<reference evidence="2" key="1">
    <citation type="submission" date="2021-01" db="EMBL/GenBank/DDBJ databases">
        <title>Description of Breznakiella homolactica.</title>
        <authorList>
            <person name="Song Y."/>
            <person name="Brune A."/>
        </authorList>
    </citation>
    <scope>NUCLEOTIDE SEQUENCE</scope>
    <source>
        <strain evidence="2">RmG30</strain>
    </source>
</reference>